<organism evidence="2 3">
    <name type="scientific">Streptococcus pneumoniae</name>
    <dbReference type="NCBI Taxonomy" id="1313"/>
    <lineage>
        <taxon>Bacteria</taxon>
        <taxon>Bacillati</taxon>
        <taxon>Bacillota</taxon>
        <taxon>Bacilli</taxon>
        <taxon>Lactobacillales</taxon>
        <taxon>Streptococcaceae</taxon>
        <taxon>Streptococcus</taxon>
    </lineage>
</organism>
<proteinExistence type="predicted"/>
<dbReference type="Gene3D" id="3.40.50.720">
    <property type="entry name" value="NAD(P)-binding Rossmann-like Domain"/>
    <property type="match status" value="1"/>
</dbReference>
<name>A0A6G2D6M1_STREE</name>
<reference evidence="2 3" key="1">
    <citation type="submission" date="2019-11" db="EMBL/GenBank/DDBJ databases">
        <title>Growth characteristics of pneumococcus vary with the chemical composition of the capsule and with environmental conditions.</title>
        <authorList>
            <person name="Tothpal A."/>
            <person name="Desobry K."/>
            <person name="Joshi S."/>
            <person name="Wyllie A.L."/>
            <person name="Weinberger D.M."/>
        </authorList>
    </citation>
    <scope>NUCLEOTIDE SEQUENCE [LARGE SCALE GENOMIC DNA]</scope>
    <source>
        <strain evidence="3">pnumococcus22F</strain>
    </source>
</reference>
<dbReference type="Pfam" id="PF00107">
    <property type="entry name" value="ADH_zinc_N"/>
    <property type="match status" value="1"/>
</dbReference>
<dbReference type="SUPFAM" id="SSF51735">
    <property type="entry name" value="NAD(P)-binding Rossmann-fold domains"/>
    <property type="match status" value="1"/>
</dbReference>
<accession>A0A6G2D6M1</accession>
<dbReference type="EMBL" id="WNHJ01000861">
    <property type="protein sequence ID" value="MTV64494.1"/>
    <property type="molecule type" value="Genomic_DNA"/>
</dbReference>
<feature type="non-terminal residue" evidence="2">
    <location>
        <position position="84"/>
    </location>
</feature>
<evidence type="ECO:0000313" key="3">
    <source>
        <dbReference type="Proteomes" id="UP000474228"/>
    </source>
</evidence>
<protein>
    <submittedName>
        <fullName evidence="2">Zinc-binding dehydrogenase</fullName>
    </submittedName>
</protein>
<dbReference type="InterPro" id="IPR052733">
    <property type="entry name" value="Chloroplast_QOR"/>
</dbReference>
<dbReference type="PANTHER" id="PTHR44013">
    <property type="entry name" value="ZINC-TYPE ALCOHOL DEHYDROGENASE-LIKE PROTEIN C16A3.02C"/>
    <property type="match status" value="1"/>
</dbReference>
<feature type="domain" description="Alcohol dehydrogenase-like C-terminal" evidence="1">
    <location>
        <begin position="31"/>
        <end position="82"/>
    </location>
</feature>
<dbReference type="InterPro" id="IPR036291">
    <property type="entry name" value="NAD(P)-bd_dom_sf"/>
</dbReference>
<dbReference type="PANTHER" id="PTHR44013:SF1">
    <property type="entry name" value="ZINC-TYPE ALCOHOL DEHYDROGENASE-LIKE PROTEIN C16A3.02C"/>
    <property type="match status" value="1"/>
</dbReference>
<feature type="non-terminal residue" evidence="2">
    <location>
        <position position="1"/>
    </location>
</feature>
<dbReference type="Proteomes" id="UP000474228">
    <property type="component" value="Unassembled WGS sequence"/>
</dbReference>
<comment type="caution">
    <text evidence="2">The sequence shown here is derived from an EMBL/GenBank/DDBJ whole genome shotgun (WGS) entry which is preliminary data.</text>
</comment>
<gene>
    <name evidence="2" type="ORF">GM539_14255</name>
</gene>
<dbReference type="AlphaFoldDB" id="A0A6G2D6M1"/>
<evidence type="ECO:0000313" key="2">
    <source>
        <dbReference type="EMBL" id="MTV64494.1"/>
    </source>
</evidence>
<dbReference type="InterPro" id="IPR013149">
    <property type="entry name" value="ADH-like_C"/>
</dbReference>
<evidence type="ECO:0000259" key="1">
    <source>
        <dbReference type="Pfam" id="PF00107"/>
    </source>
</evidence>
<sequence>LPCAGMSALIALDKLQLTEGDSILIEAGAGAVGQFAIQFAKQRGATVFTTASKRNHKLVKQLGSDVVFDYADKKLSDKLRKELG</sequence>